<protein>
    <submittedName>
        <fullName evidence="1">Uncharacterized protein</fullName>
    </submittedName>
</protein>
<keyword evidence="2" id="KW-1185">Reference proteome</keyword>
<proteinExistence type="predicted"/>
<sequence length="194" mass="22716">MIYYFTSLANINHFDSRINKLLNICLQSTFYLTNRGPIKLIKRDKLNFQFSCTYQLISFNLNDAILDRYCDTYFSPNNEIKKVFIKPSAENDFDLKERATFNSNEMNEHQLAEFAEQSDEIARQKSIVADERIHSANPNKNLTEKAFYESNQVMENVTSEDLLDQDSNRPKSEKVVLLIKYLSATIPRAFKDHY</sequence>
<dbReference type="AlphaFoldDB" id="A0A3M7RM36"/>
<name>A0A3M7RM36_BRAPC</name>
<gene>
    <name evidence="1" type="ORF">BpHYR1_030137</name>
</gene>
<reference evidence="1 2" key="1">
    <citation type="journal article" date="2018" name="Sci. Rep.">
        <title>Genomic signatures of local adaptation to the degree of environmental predictability in rotifers.</title>
        <authorList>
            <person name="Franch-Gras L."/>
            <person name="Hahn C."/>
            <person name="Garcia-Roger E.M."/>
            <person name="Carmona M.J."/>
            <person name="Serra M."/>
            <person name="Gomez A."/>
        </authorList>
    </citation>
    <scope>NUCLEOTIDE SEQUENCE [LARGE SCALE GENOMIC DNA]</scope>
    <source>
        <strain evidence="1">HYR1</strain>
    </source>
</reference>
<dbReference type="Proteomes" id="UP000276133">
    <property type="component" value="Unassembled WGS sequence"/>
</dbReference>
<evidence type="ECO:0000313" key="1">
    <source>
        <dbReference type="EMBL" id="RNA24564.1"/>
    </source>
</evidence>
<organism evidence="1 2">
    <name type="scientific">Brachionus plicatilis</name>
    <name type="common">Marine rotifer</name>
    <name type="synonym">Brachionus muelleri</name>
    <dbReference type="NCBI Taxonomy" id="10195"/>
    <lineage>
        <taxon>Eukaryota</taxon>
        <taxon>Metazoa</taxon>
        <taxon>Spiralia</taxon>
        <taxon>Gnathifera</taxon>
        <taxon>Rotifera</taxon>
        <taxon>Eurotatoria</taxon>
        <taxon>Monogononta</taxon>
        <taxon>Pseudotrocha</taxon>
        <taxon>Ploima</taxon>
        <taxon>Brachionidae</taxon>
        <taxon>Brachionus</taxon>
    </lineage>
</organism>
<comment type="caution">
    <text evidence="1">The sequence shown here is derived from an EMBL/GenBank/DDBJ whole genome shotgun (WGS) entry which is preliminary data.</text>
</comment>
<accession>A0A3M7RM36</accession>
<dbReference type="EMBL" id="REGN01003097">
    <property type="protein sequence ID" value="RNA24564.1"/>
    <property type="molecule type" value="Genomic_DNA"/>
</dbReference>
<evidence type="ECO:0000313" key="2">
    <source>
        <dbReference type="Proteomes" id="UP000276133"/>
    </source>
</evidence>